<dbReference type="Proteomes" id="UP000316726">
    <property type="component" value="Chromosome 2"/>
</dbReference>
<sequence>MVFGLFKKEKEEKAPENLRGAFAPLGVLNTKGEDVKLGSVLSQEKPVLLWVMRRFACPLCRGYAVQLRDNVQKKAEEKGVQMVALGLEMAGLESFQEGKFWPGGLYIENDKQEVHQLLNLKRASVWKLFDVGMMYKGHQLQKEVGGNATEGDGFVLGGVFIMDKDGRCMYEFRQKNFKKDAPIDEILQVLDKF</sequence>
<name>A0A5B8MER0_9CHLO</name>
<reference evidence="1 2" key="1">
    <citation type="submission" date="2018-07" db="EMBL/GenBank/DDBJ databases">
        <title>The complete nuclear genome of the prasinophyte Chloropicon primus (CCMP1205).</title>
        <authorList>
            <person name="Pombert J.-F."/>
            <person name="Otis C."/>
            <person name="Turmel M."/>
            <person name="Lemieux C."/>
        </authorList>
    </citation>
    <scope>NUCLEOTIDE SEQUENCE [LARGE SCALE GENOMIC DNA]</scope>
    <source>
        <strain evidence="1 2">CCMP1205</strain>
    </source>
</reference>
<protein>
    <submittedName>
        <fullName evidence="1">Uncharacterized protein</fullName>
    </submittedName>
</protein>
<organism evidence="1 2">
    <name type="scientific">Chloropicon primus</name>
    <dbReference type="NCBI Taxonomy" id="1764295"/>
    <lineage>
        <taxon>Eukaryota</taxon>
        <taxon>Viridiplantae</taxon>
        <taxon>Chlorophyta</taxon>
        <taxon>Chloropicophyceae</taxon>
        <taxon>Chloropicales</taxon>
        <taxon>Chloropicaceae</taxon>
        <taxon>Chloropicon</taxon>
    </lineage>
</organism>
<dbReference type="PANTHER" id="PTHR28630">
    <property type="match status" value="1"/>
</dbReference>
<dbReference type="InterPro" id="IPR032801">
    <property type="entry name" value="PXL2A/B/C"/>
</dbReference>
<gene>
    <name evidence="1" type="ORF">A3770_02p13950</name>
</gene>
<keyword evidence="2" id="KW-1185">Reference proteome</keyword>
<dbReference type="OrthoDB" id="40334at2759"/>
<dbReference type="Gene3D" id="3.40.30.10">
    <property type="entry name" value="Glutaredoxin"/>
    <property type="match status" value="1"/>
</dbReference>
<evidence type="ECO:0000313" key="2">
    <source>
        <dbReference type="Proteomes" id="UP000316726"/>
    </source>
</evidence>
<dbReference type="InterPro" id="IPR036249">
    <property type="entry name" value="Thioredoxin-like_sf"/>
</dbReference>
<dbReference type="Pfam" id="PF13911">
    <property type="entry name" value="AhpC-TSA_2"/>
    <property type="match status" value="1"/>
</dbReference>
<dbReference type="SUPFAM" id="SSF52833">
    <property type="entry name" value="Thioredoxin-like"/>
    <property type="match status" value="1"/>
</dbReference>
<dbReference type="PANTHER" id="PTHR28630:SF3">
    <property type="entry name" value="PEROXIREDOXIN-LIKE 2C"/>
    <property type="match status" value="1"/>
</dbReference>
<evidence type="ECO:0000313" key="1">
    <source>
        <dbReference type="EMBL" id="QDZ18877.1"/>
    </source>
</evidence>
<accession>A0A5B8MER0</accession>
<proteinExistence type="predicted"/>
<dbReference type="EMBL" id="CP031035">
    <property type="protein sequence ID" value="QDZ18877.1"/>
    <property type="molecule type" value="Genomic_DNA"/>
</dbReference>
<dbReference type="AlphaFoldDB" id="A0A5B8MER0"/>